<feature type="domain" description="ABC transporter" evidence="10">
    <location>
        <begin position="1413"/>
        <end position="1647"/>
    </location>
</feature>
<feature type="transmembrane region" description="Helical" evidence="9">
    <location>
        <begin position="956"/>
        <end position="974"/>
    </location>
</feature>
<evidence type="ECO:0000256" key="7">
    <source>
        <dbReference type="ARBA" id="ARBA00022989"/>
    </source>
</evidence>
<proteinExistence type="predicted"/>
<dbReference type="SUPFAM" id="SSF52540">
    <property type="entry name" value="P-loop containing nucleoside triphosphate hydrolases"/>
    <property type="match status" value="2"/>
</dbReference>
<dbReference type="InterPro" id="IPR026082">
    <property type="entry name" value="ABCA"/>
</dbReference>
<feature type="transmembrane region" description="Helical" evidence="9">
    <location>
        <begin position="349"/>
        <end position="370"/>
    </location>
</feature>
<dbReference type="PANTHER" id="PTHR19229">
    <property type="entry name" value="ATP-BINDING CASSETTE TRANSPORTER SUBFAMILY A ABCA"/>
    <property type="match status" value="1"/>
</dbReference>
<dbReference type="GO" id="GO:0140359">
    <property type="term" value="F:ABC-type transporter activity"/>
    <property type="evidence" value="ECO:0007669"/>
    <property type="project" value="InterPro"/>
</dbReference>
<dbReference type="Pfam" id="PF12698">
    <property type="entry name" value="ABC2_membrane_3"/>
    <property type="match status" value="2"/>
</dbReference>
<evidence type="ECO:0000313" key="12">
    <source>
        <dbReference type="Proteomes" id="UP000475862"/>
    </source>
</evidence>
<evidence type="ECO:0000256" key="4">
    <source>
        <dbReference type="ARBA" id="ARBA00022737"/>
    </source>
</evidence>
<evidence type="ECO:0000313" key="11">
    <source>
        <dbReference type="EMBL" id="KAE9542403.1"/>
    </source>
</evidence>
<dbReference type="Pfam" id="PF00005">
    <property type="entry name" value="ABC_tran"/>
    <property type="match status" value="2"/>
</dbReference>
<dbReference type="InterPro" id="IPR003593">
    <property type="entry name" value="AAA+_ATPase"/>
</dbReference>
<evidence type="ECO:0000256" key="5">
    <source>
        <dbReference type="ARBA" id="ARBA00022741"/>
    </source>
</evidence>
<feature type="transmembrane region" description="Helical" evidence="9">
    <location>
        <begin position="322"/>
        <end position="342"/>
    </location>
</feature>
<keyword evidence="7 9" id="KW-1133">Transmembrane helix</keyword>
<dbReference type="InterPro" id="IPR003439">
    <property type="entry name" value="ABC_transporter-like_ATP-bd"/>
</dbReference>
<feature type="transmembrane region" description="Helical" evidence="9">
    <location>
        <begin position="1241"/>
        <end position="1262"/>
    </location>
</feature>
<feature type="transmembrane region" description="Helical" evidence="9">
    <location>
        <begin position="422"/>
        <end position="445"/>
    </location>
</feature>
<feature type="transmembrane region" description="Helical" evidence="9">
    <location>
        <begin position="1169"/>
        <end position="1197"/>
    </location>
</feature>
<dbReference type="Gene3D" id="3.40.50.300">
    <property type="entry name" value="P-loop containing nucleotide triphosphate hydrolases"/>
    <property type="match status" value="2"/>
</dbReference>
<feature type="transmembrane region" description="Helical" evidence="9">
    <location>
        <begin position="280"/>
        <end position="302"/>
    </location>
</feature>
<feature type="transmembrane region" description="Helical" evidence="9">
    <location>
        <begin position="1342"/>
        <end position="1359"/>
    </location>
</feature>
<dbReference type="PANTHER" id="PTHR19229:SF250">
    <property type="entry name" value="ABC TRANSPORTER DOMAIN-CONTAINING PROTEIN-RELATED"/>
    <property type="match status" value="1"/>
</dbReference>
<keyword evidence="2" id="KW-0813">Transport</keyword>
<keyword evidence="5" id="KW-0547">Nucleotide-binding</keyword>
<dbReference type="InterPro" id="IPR056264">
    <property type="entry name" value="R2_ABCA1-4-like"/>
</dbReference>
<evidence type="ECO:0000256" key="6">
    <source>
        <dbReference type="ARBA" id="ARBA00022840"/>
    </source>
</evidence>
<organism evidence="11 12">
    <name type="scientific">Aphis glycines</name>
    <name type="common">Soybean aphid</name>
    <dbReference type="NCBI Taxonomy" id="307491"/>
    <lineage>
        <taxon>Eukaryota</taxon>
        <taxon>Metazoa</taxon>
        <taxon>Ecdysozoa</taxon>
        <taxon>Arthropoda</taxon>
        <taxon>Hexapoda</taxon>
        <taxon>Insecta</taxon>
        <taxon>Pterygota</taxon>
        <taxon>Neoptera</taxon>
        <taxon>Paraneoptera</taxon>
        <taxon>Hemiptera</taxon>
        <taxon>Sternorrhyncha</taxon>
        <taxon>Aphidomorpha</taxon>
        <taxon>Aphidoidea</taxon>
        <taxon>Aphididae</taxon>
        <taxon>Aphidini</taxon>
        <taxon>Aphis</taxon>
        <taxon>Aphis</taxon>
    </lineage>
</organism>
<accession>A0A6G0U0E1</accession>
<name>A0A6G0U0E1_APHGL</name>
<feature type="domain" description="ABC transporter" evidence="10">
    <location>
        <begin position="497"/>
        <end position="726"/>
    </location>
</feature>
<keyword evidence="3 9" id="KW-0812">Transmembrane</keyword>
<dbReference type="GO" id="GO:0005524">
    <property type="term" value="F:ATP binding"/>
    <property type="evidence" value="ECO:0007669"/>
    <property type="project" value="UniProtKB-KW"/>
</dbReference>
<feature type="transmembrane region" description="Helical" evidence="9">
    <location>
        <begin position="20"/>
        <end position="40"/>
    </location>
</feature>
<dbReference type="FunFam" id="3.40.50.300:FF:000298">
    <property type="entry name" value="ATP-binding cassette sub-family A member 12"/>
    <property type="match status" value="1"/>
</dbReference>
<dbReference type="InterPro" id="IPR013525">
    <property type="entry name" value="ABC2_TM"/>
</dbReference>
<dbReference type="GO" id="GO:0016887">
    <property type="term" value="F:ATP hydrolysis activity"/>
    <property type="evidence" value="ECO:0007669"/>
    <property type="project" value="InterPro"/>
</dbReference>
<dbReference type="CDD" id="cd03263">
    <property type="entry name" value="ABC_subfamily_A"/>
    <property type="match status" value="2"/>
</dbReference>
<evidence type="ECO:0000259" key="10">
    <source>
        <dbReference type="PROSITE" id="PS50893"/>
    </source>
</evidence>
<feature type="transmembrane region" description="Helical" evidence="9">
    <location>
        <begin position="237"/>
        <end position="259"/>
    </location>
</feature>
<dbReference type="GO" id="GO:0016020">
    <property type="term" value="C:membrane"/>
    <property type="evidence" value="ECO:0007669"/>
    <property type="project" value="UniProtKB-SubCell"/>
</dbReference>
<dbReference type="GO" id="GO:0005319">
    <property type="term" value="F:lipid transporter activity"/>
    <property type="evidence" value="ECO:0007669"/>
    <property type="project" value="TreeGrafter"/>
</dbReference>
<comment type="caution">
    <text evidence="11">The sequence shown here is derived from an EMBL/GenBank/DDBJ whole genome shotgun (WGS) entry which is preliminary data.</text>
</comment>
<dbReference type="PROSITE" id="PS00211">
    <property type="entry name" value="ABC_TRANSPORTER_1"/>
    <property type="match status" value="1"/>
</dbReference>
<dbReference type="OrthoDB" id="8061355at2759"/>
<dbReference type="InterPro" id="IPR027417">
    <property type="entry name" value="P-loop_NTPase"/>
</dbReference>
<evidence type="ECO:0000256" key="3">
    <source>
        <dbReference type="ARBA" id="ARBA00022692"/>
    </source>
</evidence>
<evidence type="ECO:0000256" key="1">
    <source>
        <dbReference type="ARBA" id="ARBA00004141"/>
    </source>
</evidence>
<feature type="transmembrane region" description="Helical" evidence="9">
    <location>
        <begin position="1274"/>
        <end position="1300"/>
    </location>
</feature>
<evidence type="ECO:0000256" key="2">
    <source>
        <dbReference type="ARBA" id="ARBA00022448"/>
    </source>
</evidence>
<dbReference type="SMART" id="SM00382">
    <property type="entry name" value="AAA"/>
    <property type="match status" value="2"/>
</dbReference>
<reference evidence="11 12" key="1">
    <citation type="submission" date="2019-08" db="EMBL/GenBank/DDBJ databases">
        <title>The genome of the soybean aphid Biotype 1, its phylome, world population structure and adaptation to the North American continent.</title>
        <authorList>
            <person name="Giordano R."/>
            <person name="Donthu R.K."/>
            <person name="Hernandez A.G."/>
            <person name="Wright C.L."/>
            <person name="Zimin A.V."/>
        </authorList>
    </citation>
    <scope>NUCLEOTIDE SEQUENCE [LARGE SCALE GENOMIC DNA]</scope>
    <source>
        <tissue evidence="11">Whole aphids</tissue>
    </source>
</reference>
<sequence>MWLKFKVLLWKSLQLRKRHWLSTIIEIIIPCLLFLLIHHLKLIMSNDASGPTIINQTIPSPISEDNLYNNFMTHSRNYFILYTPQTNETEQIMNIVKTKLKIENDNIGTAINEYKIIKKFEKKFNSSQHDLSLSGFGIVFEETIKSHVLKYKIRSTNKLLQTDYLFPPSETPGPMNSGDQYLHSGFLALQLTLDKAFILLGAHNKSGFNIHDYNLEIQSYPYANYLLDSSFNNFFDFYFPLFTVLSFFLMCSNTIKRVVEEKDSGIKELMAIMGLKPWMIWTGWILHNFFVYAISITIITYITCYRTTTGQEKLLNYTNPLLFWIFLIMYMIAGVFFCFAISSFFNRPLIALVVGSTLWLFTHIIPFYIMKHSSSILIRILLTLLPNFAIVHVYNDISSLETQGIGLQLSTLFIADKSGKNFSVGFILLMFVVECLFYGFLAWYMDSVMPGQFGVAKPFYFLFKWSKNKTQNNITVPISKRNSRFFEKPSNNYEVGISVQNVHKRFGNFYAVNGVNLDLYKGQITALLGHNGAGKTTTMSIITGLFSPTYGTVNVNGNDLFTNIDSFRQNLGLCPQHNLLFSYLTTLDHLIFFGMLKGSPLKNAKSEGLHLLKVLNILEKKDKLVKNLSGGMKRKVSLAIALIGNPKILILDEPTSGMDPESRREMWDLLLSFRGTRTILITTHFMEEADVLGDMIAIMDHGKVVCYGTSLFLKKAYGTGYNLTIIKEEPFDESKIIEAIKKIIPGAEIQSSLAAQVIINLPNENNDQFPDVFRELELNRENFSIKGMGISCTTMEEVFIKAETKIPHDDTSSISTSVDGDSYQLIITKGINCNVDQVTNLIQEYVPDIILLYDTEMQIIFNLPAIKRNQLTTLFSALEFQKENFHMENVKITNSTSGDIYPSLVKSGNDGVESKQPSNYDNTQTFRSEYTSGIDLLKNQFKVLLEKKIIYTYRRWFLSLLFGMGPILFGVLVTKTTNSLINDPSVSKDLSISLSTYENSIVYYRAGDNYPENLESTFVAISKKNKATVNETSSENNIINDLLKMCKENVFNYRTNLMIAGDFNRTKSTVLYNNIAIHTPAIAVNLYSNALLQKLSGNYESYISTINEPILIGQMILCDQSLETLLVFMWVIIFVPGLIYLIGYFMALPLNERVSGIKHLQMMTKLSPIMYWITCFIWDYFCYTIVILLTMAGIYLMDKNSLFTGSNEVCALLTILFLYGWSVIFYVYVYSYLKNTLIGSMLLFVAVNFIIGLFFCIGFFMLKDIIEDKNSMWNIIRLILLMIPHFSYSMCICGFIQITWENNMCKICKSSNMIEVCEGNSKPRSYFVFKSKKNPNGILEETLFLFFSSILYISILLLFDYKIFNRLYQYAFNKIIGTGVSYRDVNEDPDVGSERDRVNAAKNHPNNDSSPLLLVDDLVKKFNFKFTGVRGISFAVSPGECFGLLGVNGAGKTTTFRILTGDTFPSKGDASILTNKLYKLSSNINQYVSLIGYCPQFDAINDQLTGRETLKLIAILRGISPTTAKNHVDKWIKLLGFEEYQDRLCGKYSGGNKRKLNTAIALIGDPPVVFLDEPTSGVDPLARHNLWKLLTASQRDGQAIVLTSHSMDECEALCNRLTIMVDGVMKCIGNIQYLKNRYGQGFTIMIKLRNIENFNVTELKFDIEQQFAPDIILKDEHKGLLHYHITNPNILLSEIFSKIKAIKENYIAVEDYTVGDTTLEQVFIAFAKKQAVLIKDI</sequence>
<feature type="transmembrane region" description="Helical" evidence="9">
    <location>
        <begin position="1209"/>
        <end position="1229"/>
    </location>
</feature>
<keyword evidence="8 9" id="KW-0472">Membrane</keyword>
<keyword evidence="6" id="KW-0067">ATP-binding</keyword>
<keyword evidence="12" id="KW-1185">Reference proteome</keyword>
<evidence type="ECO:0000256" key="8">
    <source>
        <dbReference type="ARBA" id="ARBA00023136"/>
    </source>
</evidence>
<dbReference type="InterPro" id="IPR017871">
    <property type="entry name" value="ABC_transporter-like_CS"/>
</dbReference>
<evidence type="ECO:0000256" key="9">
    <source>
        <dbReference type="SAM" id="Phobius"/>
    </source>
</evidence>
<feature type="transmembrane region" description="Helical" evidence="9">
    <location>
        <begin position="376"/>
        <end position="394"/>
    </location>
</feature>
<keyword evidence="4" id="KW-0677">Repeat</keyword>
<gene>
    <name evidence="11" type="ORF">AGLY_003530</name>
</gene>
<dbReference type="PROSITE" id="PS50893">
    <property type="entry name" value="ABC_TRANSPORTER_2"/>
    <property type="match status" value="2"/>
</dbReference>
<protein>
    <recommendedName>
        <fullName evidence="10">ABC transporter domain-containing protein</fullName>
    </recommendedName>
</protein>
<comment type="subcellular location">
    <subcellularLocation>
        <location evidence="1">Membrane</location>
        <topology evidence="1">Multi-pass membrane protein</topology>
    </subcellularLocation>
</comment>
<dbReference type="FunFam" id="3.40.50.300:FF:002470">
    <property type="entry name" value="ABC transporter, putative"/>
    <property type="match status" value="1"/>
</dbReference>
<dbReference type="Proteomes" id="UP000475862">
    <property type="component" value="Unassembled WGS sequence"/>
</dbReference>
<dbReference type="Pfam" id="PF23321">
    <property type="entry name" value="R1_ABCA1"/>
    <property type="match status" value="1"/>
</dbReference>
<feature type="transmembrane region" description="Helical" evidence="9">
    <location>
        <begin position="1125"/>
        <end position="1149"/>
    </location>
</feature>
<dbReference type="EMBL" id="VYZN01000011">
    <property type="protein sequence ID" value="KAE9542403.1"/>
    <property type="molecule type" value="Genomic_DNA"/>
</dbReference>